<dbReference type="eggNOG" id="ENOG5030MT3">
    <property type="taxonomic scope" value="Bacteria"/>
</dbReference>
<dbReference type="RefSeq" id="WP_015034218.1">
    <property type="nucleotide sequence ID" value="NC_018750.1"/>
</dbReference>
<gene>
    <name evidence="2" type="ordered locus">SVEN_3016</name>
</gene>
<dbReference type="OrthoDB" id="4233428at2"/>
<proteinExistence type="predicted"/>
<evidence type="ECO:0000313" key="2">
    <source>
        <dbReference type="EMBL" id="CCA56302.1"/>
    </source>
</evidence>
<feature type="region of interest" description="Disordered" evidence="1">
    <location>
        <begin position="1"/>
        <end position="34"/>
    </location>
</feature>
<evidence type="ECO:0000313" key="3">
    <source>
        <dbReference type="Proteomes" id="UP000006854"/>
    </source>
</evidence>
<accession>F2R7L7</accession>
<dbReference type="PATRIC" id="fig|953739.5.peg.5207"/>
<dbReference type="AlphaFoldDB" id="F2R7L7"/>
<reference evidence="2 3" key="1">
    <citation type="journal article" date="2011" name="BMC Genomics">
        <title>Genome-wide analysis of the role of GlnR in Streptomyces venezuelae provides new insights into global nitrogen regulation in actinomycetes.</title>
        <authorList>
            <person name="Pullan S.T."/>
            <person name="Bibb M.J."/>
            <person name="Merrick M."/>
        </authorList>
    </citation>
    <scope>NUCLEOTIDE SEQUENCE [LARGE SCALE GENOMIC DNA]</scope>
    <source>
        <strain evidence="2">ATCC 10712</strain>
    </source>
</reference>
<sequence>MEASEVSALHNSMRKYGIPGDLKPEDPTNPTGPWRVVDSAGQDVTDATLAAAAAAEHRRPERGFVITP</sequence>
<keyword evidence="3" id="KW-1185">Reference proteome</keyword>
<evidence type="ECO:0000256" key="1">
    <source>
        <dbReference type="SAM" id="MobiDB-lite"/>
    </source>
</evidence>
<dbReference type="Proteomes" id="UP000006854">
    <property type="component" value="Chromosome"/>
</dbReference>
<dbReference type="KEGG" id="sve:SVEN_3016"/>
<dbReference type="EMBL" id="FR845719">
    <property type="protein sequence ID" value="CCA56302.1"/>
    <property type="molecule type" value="Genomic_DNA"/>
</dbReference>
<name>F2R7L7_STRVP</name>
<organism evidence="2 3">
    <name type="scientific">Streptomyces venezuelae (strain ATCC 10712 / CBS 650.69 / DSM 40230 / JCM 4526 / NBRC 13096 / PD 04745)</name>
    <dbReference type="NCBI Taxonomy" id="953739"/>
    <lineage>
        <taxon>Bacteria</taxon>
        <taxon>Bacillati</taxon>
        <taxon>Actinomycetota</taxon>
        <taxon>Actinomycetes</taxon>
        <taxon>Kitasatosporales</taxon>
        <taxon>Streptomycetaceae</taxon>
        <taxon>Streptomyces</taxon>
    </lineage>
</organism>
<dbReference type="GeneID" id="51863580"/>
<dbReference type="STRING" id="953739.SVEN_3016"/>
<dbReference type="HOGENOM" id="CLU_2792438_0_0_11"/>
<protein>
    <submittedName>
        <fullName evidence="2">Uncharacterized protein</fullName>
    </submittedName>
</protein>